<reference evidence="2" key="1">
    <citation type="journal article" date="2024" name="Front. Bioeng. Biotechnol.">
        <title>Genome-scale model development and genomic sequencing of the oleaginous clade Lipomyces.</title>
        <authorList>
            <person name="Czajka J.J."/>
            <person name="Han Y."/>
            <person name="Kim J."/>
            <person name="Mondo S.J."/>
            <person name="Hofstad B.A."/>
            <person name="Robles A."/>
            <person name="Haridas S."/>
            <person name="Riley R."/>
            <person name="LaButti K."/>
            <person name="Pangilinan J."/>
            <person name="Andreopoulos W."/>
            <person name="Lipzen A."/>
            <person name="Yan J."/>
            <person name="Wang M."/>
            <person name="Ng V."/>
            <person name="Grigoriev I.V."/>
            <person name="Spatafora J.W."/>
            <person name="Magnuson J.K."/>
            <person name="Baker S.E."/>
            <person name="Pomraning K.R."/>
        </authorList>
    </citation>
    <scope>NUCLEOTIDE SEQUENCE [LARGE SCALE GENOMIC DNA]</scope>
    <source>
        <strain evidence="2">CBS 7786</strain>
    </source>
</reference>
<organism evidence="1 2">
    <name type="scientific">Lipomyces kononenkoae</name>
    <name type="common">Yeast</name>
    <dbReference type="NCBI Taxonomy" id="34357"/>
    <lineage>
        <taxon>Eukaryota</taxon>
        <taxon>Fungi</taxon>
        <taxon>Dikarya</taxon>
        <taxon>Ascomycota</taxon>
        <taxon>Saccharomycotina</taxon>
        <taxon>Lipomycetes</taxon>
        <taxon>Lipomycetales</taxon>
        <taxon>Lipomycetaceae</taxon>
        <taxon>Lipomyces</taxon>
    </lineage>
</organism>
<proteinExistence type="predicted"/>
<evidence type="ECO:0000313" key="1">
    <source>
        <dbReference type="EMBL" id="KAK9241269.1"/>
    </source>
</evidence>
<dbReference type="Proteomes" id="UP001433508">
    <property type="component" value="Unassembled WGS sequence"/>
</dbReference>
<evidence type="ECO:0000313" key="2">
    <source>
        <dbReference type="Proteomes" id="UP001433508"/>
    </source>
</evidence>
<keyword evidence="2" id="KW-1185">Reference proteome</keyword>
<dbReference type="EMBL" id="MU971335">
    <property type="protein sequence ID" value="KAK9241269.1"/>
    <property type="molecule type" value="Genomic_DNA"/>
</dbReference>
<comment type="caution">
    <text evidence="1">The sequence shown here is derived from an EMBL/GenBank/DDBJ whole genome shotgun (WGS) entry which is preliminary data.</text>
</comment>
<accession>A0ACC3TBY4</accession>
<gene>
    <name evidence="1" type="ORF">V1525DRAFT_4614</name>
</gene>
<sequence>MPRTGDNIRELQIFESAGLKRWTPGSFVALTLASRATITTGSVPSNRNKLNTPEPVNNRQSGKQRTHRRHASNSDGRQEWSAEDILSLNIFGRFVYGTGNAEGACENIVVQQRLAEILFPGRPYSEVFEKLQIYRRDATSQPVSQAPKRRKTSSKLQELQEYANSDRASKLCEHDDADDNDSASSRETWAEKREKLDALFGLKDNGQSPSSGNAIHDNSDTTRPDTSLFAGDMSVRVKRLDEVLGLGEFASRGAGEVGS</sequence>
<name>A0ACC3TBY4_LIPKO</name>
<protein>
    <submittedName>
        <fullName evidence="1">Uncharacterized protein</fullName>
    </submittedName>
</protein>